<evidence type="ECO:0000313" key="11">
    <source>
        <dbReference type="Proteomes" id="UP000271162"/>
    </source>
</evidence>
<dbReference type="GO" id="GO:0006433">
    <property type="term" value="P:prolyl-tRNA aminoacylation"/>
    <property type="evidence" value="ECO:0007669"/>
    <property type="project" value="InterPro"/>
</dbReference>
<dbReference type="SUPFAM" id="SSF52954">
    <property type="entry name" value="Class II aaRS ABD-related"/>
    <property type="match status" value="1"/>
</dbReference>
<dbReference type="InterPro" id="IPR036621">
    <property type="entry name" value="Anticodon-bd_dom_sf"/>
</dbReference>
<evidence type="ECO:0000256" key="5">
    <source>
        <dbReference type="ARBA" id="ARBA00022917"/>
    </source>
</evidence>
<organism evidence="12">
    <name type="scientific">Nippostrongylus brasiliensis</name>
    <name type="common">Rat hookworm</name>
    <dbReference type="NCBI Taxonomy" id="27835"/>
    <lineage>
        <taxon>Eukaryota</taxon>
        <taxon>Metazoa</taxon>
        <taxon>Ecdysozoa</taxon>
        <taxon>Nematoda</taxon>
        <taxon>Chromadorea</taxon>
        <taxon>Rhabditida</taxon>
        <taxon>Rhabditina</taxon>
        <taxon>Rhabditomorpha</taxon>
        <taxon>Strongyloidea</taxon>
        <taxon>Heligmosomidae</taxon>
        <taxon>Nippostrongylus</taxon>
    </lineage>
</organism>
<dbReference type="InterPro" id="IPR002314">
    <property type="entry name" value="aa-tRNA-synt_IIb"/>
</dbReference>
<dbReference type="PANTHER" id="PTHR42753:SF2">
    <property type="entry name" value="PROLINE--TRNA LIGASE"/>
    <property type="match status" value="1"/>
</dbReference>
<dbReference type="InterPro" id="IPR006195">
    <property type="entry name" value="aa-tRNA-synth_II"/>
</dbReference>
<evidence type="ECO:0000256" key="2">
    <source>
        <dbReference type="ARBA" id="ARBA00022598"/>
    </source>
</evidence>
<dbReference type="Pfam" id="PF03129">
    <property type="entry name" value="HGTP_anticodon"/>
    <property type="match status" value="1"/>
</dbReference>
<dbReference type="PRINTS" id="PR01046">
    <property type="entry name" value="TRNASYNTHPRO"/>
</dbReference>
<evidence type="ECO:0000313" key="12">
    <source>
        <dbReference type="WBParaSite" id="NBR_0001423901-mRNA-1"/>
    </source>
</evidence>
<dbReference type="InterPro" id="IPR004154">
    <property type="entry name" value="Anticodon-bd"/>
</dbReference>
<evidence type="ECO:0000256" key="6">
    <source>
        <dbReference type="ARBA" id="ARBA00023146"/>
    </source>
</evidence>
<dbReference type="Gene3D" id="3.30.930.10">
    <property type="entry name" value="Bira Bifunctional Protein, Domain 2"/>
    <property type="match status" value="1"/>
</dbReference>
<keyword evidence="11" id="KW-1185">Reference proteome</keyword>
<dbReference type="InterPro" id="IPR050062">
    <property type="entry name" value="Pro-tRNA_synthetase"/>
</dbReference>
<dbReference type="Gene3D" id="3.40.50.800">
    <property type="entry name" value="Anticodon-binding domain"/>
    <property type="match status" value="1"/>
</dbReference>
<name>A0A0N4YCH1_NIPBR</name>
<gene>
    <name evidence="10" type="ORF">NBR_LOCUS14240</name>
</gene>
<keyword evidence="4" id="KW-0067">ATP-binding</keyword>
<dbReference type="OMA" id="EICGHQE"/>
<dbReference type="PANTHER" id="PTHR42753">
    <property type="entry name" value="MITOCHONDRIAL RIBOSOME PROTEIN L39/PROLYL-TRNA LIGASE FAMILY MEMBER"/>
    <property type="match status" value="1"/>
</dbReference>
<evidence type="ECO:0000256" key="8">
    <source>
        <dbReference type="ARBA" id="ARBA00047671"/>
    </source>
</evidence>
<proteinExistence type="predicted"/>
<keyword evidence="5" id="KW-0648">Protein biosynthesis</keyword>
<evidence type="ECO:0000259" key="9">
    <source>
        <dbReference type="PROSITE" id="PS50862"/>
    </source>
</evidence>
<dbReference type="GO" id="GO:0005524">
    <property type="term" value="F:ATP binding"/>
    <property type="evidence" value="ECO:0007669"/>
    <property type="project" value="UniProtKB-KW"/>
</dbReference>
<keyword evidence="3" id="KW-0547">Nucleotide-binding</keyword>
<dbReference type="EMBL" id="UYSL01021289">
    <property type="protein sequence ID" value="VDL77829.1"/>
    <property type="molecule type" value="Genomic_DNA"/>
</dbReference>
<accession>A0A0N4YCH1</accession>
<evidence type="ECO:0000256" key="1">
    <source>
        <dbReference type="ARBA" id="ARBA00012831"/>
    </source>
</evidence>
<keyword evidence="2" id="KW-0436">Ligase</keyword>
<dbReference type="GO" id="GO:0004827">
    <property type="term" value="F:proline-tRNA ligase activity"/>
    <property type="evidence" value="ECO:0007669"/>
    <property type="project" value="UniProtKB-EC"/>
</dbReference>
<dbReference type="WBParaSite" id="NBR_0001423901-mRNA-1">
    <property type="protein sequence ID" value="NBR_0001423901-mRNA-1"/>
    <property type="gene ID" value="NBR_0001423901"/>
</dbReference>
<dbReference type="AlphaFoldDB" id="A0A0N4YCH1"/>
<dbReference type="EC" id="6.1.1.15" evidence="1"/>
<reference evidence="10 11" key="2">
    <citation type="submission" date="2018-11" db="EMBL/GenBank/DDBJ databases">
        <authorList>
            <consortium name="Pathogen Informatics"/>
        </authorList>
    </citation>
    <scope>NUCLEOTIDE SEQUENCE [LARGE SCALE GENOMIC DNA]</scope>
</reference>
<comment type="catalytic activity">
    <reaction evidence="8">
        <text>tRNA(Pro) + L-proline + ATP = L-prolyl-tRNA(Pro) + AMP + diphosphate</text>
        <dbReference type="Rhea" id="RHEA:14305"/>
        <dbReference type="Rhea" id="RHEA-COMP:9700"/>
        <dbReference type="Rhea" id="RHEA-COMP:9702"/>
        <dbReference type="ChEBI" id="CHEBI:30616"/>
        <dbReference type="ChEBI" id="CHEBI:33019"/>
        <dbReference type="ChEBI" id="CHEBI:60039"/>
        <dbReference type="ChEBI" id="CHEBI:78442"/>
        <dbReference type="ChEBI" id="CHEBI:78532"/>
        <dbReference type="ChEBI" id="CHEBI:456215"/>
        <dbReference type="EC" id="6.1.1.15"/>
    </reaction>
</comment>
<keyword evidence="6" id="KW-0030">Aminoacyl-tRNA synthetase</keyword>
<protein>
    <recommendedName>
        <fullName evidence="1">proline--tRNA ligase</fullName>
        <ecNumber evidence="1">6.1.1.15</ecNumber>
    </recommendedName>
    <alternativeName>
        <fullName evidence="7">Prolyl-tRNA synthetase</fullName>
    </alternativeName>
</protein>
<dbReference type="InterPro" id="IPR002316">
    <property type="entry name" value="Pro-tRNA-ligase_IIa"/>
</dbReference>
<dbReference type="STRING" id="27835.A0A0N4YCH1"/>
<evidence type="ECO:0000256" key="7">
    <source>
        <dbReference type="ARBA" id="ARBA00029731"/>
    </source>
</evidence>
<dbReference type="GO" id="GO:0005739">
    <property type="term" value="C:mitochondrion"/>
    <property type="evidence" value="ECO:0007669"/>
    <property type="project" value="TreeGrafter"/>
</dbReference>
<evidence type="ECO:0000313" key="10">
    <source>
        <dbReference type="EMBL" id="VDL77829.1"/>
    </source>
</evidence>
<dbReference type="SUPFAM" id="SSF55681">
    <property type="entry name" value="Class II aaRS and biotin synthetases"/>
    <property type="match status" value="1"/>
</dbReference>
<dbReference type="Pfam" id="PF00587">
    <property type="entry name" value="tRNA-synt_2b"/>
    <property type="match status" value="1"/>
</dbReference>
<evidence type="ECO:0000256" key="3">
    <source>
        <dbReference type="ARBA" id="ARBA00022741"/>
    </source>
</evidence>
<sequence>MESIGAMKTNMPILGSRVLWEKASRWNSMGAELLTTTDRHDVEWCLQPTAEEMCTQLVAQLPALKKRMFPLLLYQTSQKFRDEMNPRFGLLRARQFLMKDLYSFDVSAESASETYETVCSVYDRIFRDILGLETYKVSAQPGVHGGSQSHEYHLRNPLEEDKIQYCSRCHKGKKVEDGPLSCACGDGSSVSTFSTIEVGHTFQLGTKYSQALGAFTPEKSPLEMCCFGIGVTRLLPAIVELLAGREETIRLPPVIAPFSAAVIVSRQLLPNVLTELTLSSLHRHLGGGILLDDRVEDNIGKRIKSLQEIGIPRIVVLGKTTQETMNKVARVEYIAPQKGNELEWENRELSLNEMMQAIG</sequence>
<evidence type="ECO:0000256" key="4">
    <source>
        <dbReference type="ARBA" id="ARBA00022840"/>
    </source>
</evidence>
<dbReference type="PROSITE" id="PS50862">
    <property type="entry name" value="AA_TRNA_LIGASE_II"/>
    <property type="match status" value="1"/>
</dbReference>
<dbReference type="Proteomes" id="UP000271162">
    <property type="component" value="Unassembled WGS sequence"/>
</dbReference>
<dbReference type="InterPro" id="IPR045864">
    <property type="entry name" value="aa-tRNA-synth_II/BPL/LPL"/>
</dbReference>
<feature type="domain" description="Aminoacyl-transfer RNA synthetases class-II family profile" evidence="9">
    <location>
        <begin position="1"/>
        <end position="252"/>
    </location>
</feature>
<reference evidence="12" key="1">
    <citation type="submission" date="2017-02" db="UniProtKB">
        <authorList>
            <consortium name="WormBaseParasite"/>
        </authorList>
    </citation>
    <scope>IDENTIFICATION</scope>
</reference>